<protein>
    <submittedName>
        <fullName evidence="14">PCDGK protein</fullName>
    </submittedName>
</protein>
<comment type="subcellular location">
    <subcellularLocation>
        <location evidence="1">Cell membrane</location>
        <topology evidence="1">Single-pass type I membrane protein</topology>
    </subcellularLocation>
</comment>
<evidence type="ECO:0000259" key="13">
    <source>
        <dbReference type="PROSITE" id="PS50268"/>
    </source>
</evidence>
<keyword evidence="10" id="KW-0325">Glycoprotein</keyword>
<dbReference type="Gene3D" id="2.60.40.60">
    <property type="entry name" value="Cadherins"/>
    <property type="match status" value="6"/>
</dbReference>
<evidence type="ECO:0000256" key="7">
    <source>
        <dbReference type="ARBA" id="ARBA00022889"/>
    </source>
</evidence>
<dbReference type="OrthoDB" id="6252479at2759"/>
<dbReference type="FunFam" id="2.60.40.60:FF:000002">
    <property type="entry name" value="Protocadherin alpha 2"/>
    <property type="match status" value="1"/>
</dbReference>
<feature type="domain" description="Cadherin" evidence="13">
    <location>
        <begin position="1"/>
        <end position="52"/>
    </location>
</feature>
<dbReference type="PANTHER" id="PTHR24028">
    <property type="entry name" value="CADHERIN-87A"/>
    <property type="match status" value="1"/>
</dbReference>
<keyword evidence="4" id="KW-0732">Signal</keyword>
<keyword evidence="3 12" id="KW-0812">Transmembrane</keyword>
<dbReference type="AlphaFoldDB" id="A0A852NPU1"/>
<dbReference type="CDD" id="cd11304">
    <property type="entry name" value="Cadherin_repeat"/>
    <property type="match status" value="4"/>
</dbReference>
<dbReference type="InterPro" id="IPR015919">
    <property type="entry name" value="Cadherin-like_sf"/>
</dbReference>
<keyword evidence="9 12" id="KW-0472">Membrane</keyword>
<dbReference type="FunFam" id="2.60.40.60:FF:000001">
    <property type="entry name" value="Protocadherin alpha 2"/>
    <property type="match status" value="1"/>
</dbReference>
<evidence type="ECO:0000256" key="9">
    <source>
        <dbReference type="ARBA" id="ARBA00023136"/>
    </source>
</evidence>
<evidence type="ECO:0000313" key="15">
    <source>
        <dbReference type="Proteomes" id="UP000658642"/>
    </source>
</evidence>
<dbReference type="Pfam" id="PF16492">
    <property type="entry name" value="Cadherin_C_2"/>
    <property type="match status" value="1"/>
</dbReference>
<evidence type="ECO:0000256" key="2">
    <source>
        <dbReference type="ARBA" id="ARBA00022475"/>
    </source>
</evidence>
<feature type="non-terminal residue" evidence="14">
    <location>
        <position position="668"/>
    </location>
</feature>
<evidence type="ECO:0000256" key="6">
    <source>
        <dbReference type="ARBA" id="ARBA00022837"/>
    </source>
</evidence>
<dbReference type="InterPro" id="IPR020894">
    <property type="entry name" value="Cadherin_CS"/>
</dbReference>
<evidence type="ECO:0000256" key="4">
    <source>
        <dbReference type="ARBA" id="ARBA00022729"/>
    </source>
</evidence>
<dbReference type="SUPFAM" id="SSF49313">
    <property type="entry name" value="Cadherin-like"/>
    <property type="match status" value="5"/>
</dbReference>
<dbReference type="InterPro" id="IPR002126">
    <property type="entry name" value="Cadherin-like_dom"/>
</dbReference>
<accession>A0A852NPU1</accession>
<proteinExistence type="predicted"/>
<keyword evidence="6 11" id="KW-0106">Calcium</keyword>
<dbReference type="PANTHER" id="PTHR24028:SF236">
    <property type="entry name" value="PROTOCADHERIN GAMMA-C3"/>
    <property type="match status" value="1"/>
</dbReference>
<evidence type="ECO:0000256" key="3">
    <source>
        <dbReference type="ARBA" id="ARBA00022692"/>
    </source>
</evidence>
<feature type="non-terminal residue" evidence="14">
    <location>
        <position position="1"/>
    </location>
</feature>
<feature type="transmembrane region" description="Helical" evidence="12">
    <location>
        <begin position="548"/>
        <end position="571"/>
    </location>
</feature>
<keyword evidence="7" id="KW-0130">Cell adhesion</keyword>
<dbReference type="GO" id="GO:0007156">
    <property type="term" value="P:homophilic cell adhesion via plasma membrane adhesion molecules"/>
    <property type="evidence" value="ECO:0007669"/>
    <property type="project" value="InterPro"/>
</dbReference>
<comment type="caution">
    <text evidence="14">The sequence shown here is derived from an EMBL/GenBank/DDBJ whole genome shotgun (WGS) entry which is preliminary data.</text>
</comment>
<keyword evidence="8 12" id="KW-1133">Transmembrane helix</keyword>
<evidence type="ECO:0000256" key="1">
    <source>
        <dbReference type="ARBA" id="ARBA00004251"/>
    </source>
</evidence>
<dbReference type="InterPro" id="IPR013164">
    <property type="entry name" value="Cadherin_N"/>
</dbReference>
<feature type="domain" description="Cadherin" evidence="13">
    <location>
        <begin position="315"/>
        <end position="421"/>
    </location>
</feature>
<dbReference type="FunFam" id="2.60.40.60:FF:000018">
    <property type="entry name" value="Protocadherin gamma c3"/>
    <property type="match status" value="1"/>
</dbReference>
<dbReference type="Pfam" id="PF00028">
    <property type="entry name" value="Cadherin"/>
    <property type="match status" value="4"/>
</dbReference>
<dbReference type="InterPro" id="IPR032455">
    <property type="entry name" value="Cadherin_C"/>
</dbReference>
<keyword evidence="2" id="KW-1003">Cell membrane</keyword>
<dbReference type="Proteomes" id="UP000658642">
    <property type="component" value="Unassembled WGS sequence"/>
</dbReference>
<feature type="domain" description="Cadherin" evidence="13">
    <location>
        <begin position="53"/>
        <end position="161"/>
    </location>
</feature>
<feature type="domain" description="Cadherin" evidence="13">
    <location>
        <begin position="428"/>
        <end position="540"/>
    </location>
</feature>
<sequence length="668" mass="72567">GALLVNERIDREDLCGALSPCSLSFEIVVENPLELYSGTVEIQDINDNDPVFPSSQARLEISESVAAGARFPLESAQDPDVGINSLQTYQLSANPNFALDVQTRVDGSKYAELVLEKELDREEQRELNLVLTALDGGSPPRSAHVQIHIDVVDANDNAPVFNQSTYKASVRENTPSGTLVARISAYDLDDGPNGDIVYSFSSHTPAKVRELFALDSATGELRVKGQLDYEETKLYEIYLQAKDKGAVPGVAHCKVLVEVVDVNDNAPEVTVTSVYSPVPEDAAPGTVVALLSVTDSDSHDNGLVSDVNDNAPKSSQDSYDVYVLENNMPGIPILNVSATDPDLGRNAHLSYTLLQGDPTFGHLFSINRENGTLYLLSSLDHEDQVEFSMMVQIQDGGFPPLATNVSVSVFVTDLNDNAPTVLYPHPNTTATYADVVAPGTPAGHMVTKVVAVDADAGYNAWISYTLLQATDPSLFSVGLHNGEIFTARQLREDDAPQHTLVILLKDHGEPVLSTSATVSISVAEMVKEVLTDLTDVAPANDPRRHVTFYLILAVILVSAAFFITMLSVGIFKCYKWRQSKELYNSSRSTTYRTPGPFHHIDAVRGGFTPPNFYHQVYLTTDSRQSDLLCKKPFTSSPLGSRQGTIRNGEPGLYHQIVGTASRLPTPAE</sequence>
<evidence type="ECO:0000256" key="8">
    <source>
        <dbReference type="ARBA" id="ARBA00022989"/>
    </source>
</evidence>
<dbReference type="GO" id="GO:0005886">
    <property type="term" value="C:plasma membrane"/>
    <property type="evidence" value="ECO:0007669"/>
    <property type="project" value="UniProtKB-SubCell"/>
</dbReference>
<dbReference type="EMBL" id="WBMZ01006035">
    <property type="protein sequence ID" value="NXY17614.1"/>
    <property type="molecule type" value="Genomic_DNA"/>
</dbReference>
<dbReference type="SMART" id="SM00112">
    <property type="entry name" value="CA"/>
    <property type="match status" value="4"/>
</dbReference>
<evidence type="ECO:0000256" key="10">
    <source>
        <dbReference type="ARBA" id="ARBA00023180"/>
    </source>
</evidence>
<organism evidence="14 15">
    <name type="scientific">Atrichornis clamosus</name>
    <dbReference type="NCBI Taxonomy" id="449594"/>
    <lineage>
        <taxon>Eukaryota</taxon>
        <taxon>Metazoa</taxon>
        <taxon>Chordata</taxon>
        <taxon>Craniata</taxon>
        <taxon>Vertebrata</taxon>
        <taxon>Euteleostomi</taxon>
        <taxon>Archelosauria</taxon>
        <taxon>Archosauria</taxon>
        <taxon>Dinosauria</taxon>
        <taxon>Saurischia</taxon>
        <taxon>Theropoda</taxon>
        <taxon>Coelurosauria</taxon>
        <taxon>Aves</taxon>
        <taxon>Neognathae</taxon>
        <taxon>Neoaves</taxon>
        <taxon>Telluraves</taxon>
        <taxon>Australaves</taxon>
        <taxon>Passeriformes</taxon>
        <taxon>Menuridae</taxon>
        <taxon>Atrichornis</taxon>
    </lineage>
</organism>
<dbReference type="InterPro" id="IPR050174">
    <property type="entry name" value="Protocadherin/Cadherin-CA"/>
</dbReference>
<keyword evidence="5" id="KW-0677">Repeat</keyword>
<dbReference type="Pfam" id="PF08266">
    <property type="entry name" value="Cadherin_2"/>
    <property type="match status" value="1"/>
</dbReference>
<reference evidence="14" key="1">
    <citation type="submission" date="2020-02" db="EMBL/GenBank/DDBJ databases">
        <title>Bird 10,000 Genomes (B10K) Project - Family phase.</title>
        <authorList>
            <person name="Zhang G."/>
        </authorList>
    </citation>
    <scope>NUCLEOTIDE SEQUENCE</scope>
    <source>
        <strain evidence="14">B10K-DU-029-61</strain>
        <tissue evidence="14">Blood</tissue>
    </source>
</reference>
<keyword evidence="15" id="KW-1185">Reference proteome</keyword>
<name>A0A852NPU1_9PASS</name>
<dbReference type="GO" id="GO:0005509">
    <property type="term" value="F:calcium ion binding"/>
    <property type="evidence" value="ECO:0007669"/>
    <property type="project" value="UniProtKB-UniRule"/>
</dbReference>
<dbReference type="PRINTS" id="PR00205">
    <property type="entry name" value="CADHERIN"/>
</dbReference>
<evidence type="ECO:0000256" key="12">
    <source>
        <dbReference type="SAM" id="Phobius"/>
    </source>
</evidence>
<dbReference type="PROSITE" id="PS00232">
    <property type="entry name" value="CADHERIN_1"/>
    <property type="match status" value="3"/>
</dbReference>
<dbReference type="PROSITE" id="PS50268">
    <property type="entry name" value="CADHERIN_2"/>
    <property type="match status" value="5"/>
</dbReference>
<dbReference type="FunFam" id="2.60.40.60:FF:000004">
    <property type="entry name" value="Protocadherin 1 gamma 2"/>
    <property type="match status" value="1"/>
</dbReference>
<feature type="domain" description="Cadherin" evidence="13">
    <location>
        <begin position="162"/>
        <end position="269"/>
    </location>
</feature>
<evidence type="ECO:0000256" key="5">
    <source>
        <dbReference type="ARBA" id="ARBA00022737"/>
    </source>
</evidence>
<gene>
    <name evidence="14" type="primary">Pcdhgc3</name>
    <name evidence="14" type="ORF">ATRCLA_R01673</name>
</gene>
<evidence type="ECO:0000313" key="14">
    <source>
        <dbReference type="EMBL" id="NXY17614.1"/>
    </source>
</evidence>
<evidence type="ECO:0000256" key="11">
    <source>
        <dbReference type="PROSITE-ProRule" id="PRU00043"/>
    </source>
</evidence>